<gene>
    <name evidence="10" type="ORF">J3R75_003804</name>
</gene>
<evidence type="ECO:0000256" key="6">
    <source>
        <dbReference type="ARBA" id="ARBA00038076"/>
    </source>
</evidence>
<dbReference type="RefSeq" id="WP_307264862.1">
    <property type="nucleotide sequence ID" value="NZ_JAUSVL010000001.1"/>
</dbReference>
<dbReference type="AlphaFoldDB" id="A0AAE3VJ62"/>
<evidence type="ECO:0000256" key="4">
    <source>
        <dbReference type="ARBA" id="ARBA00022989"/>
    </source>
</evidence>
<evidence type="ECO:0000259" key="8">
    <source>
        <dbReference type="Pfam" id="PF02687"/>
    </source>
</evidence>
<feature type="transmembrane region" description="Helical" evidence="7">
    <location>
        <begin position="27"/>
        <end position="47"/>
    </location>
</feature>
<comment type="similarity">
    <text evidence="6">Belongs to the ABC-4 integral membrane protein family.</text>
</comment>
<keyword evidence="4 7" id="KW-1133">Transmembrane helix</keyword>
<organism evidence="10 11">
    <name type="scientific">Oligosphaera ethanolica</name>
    <dbReference type="NCBI Taxonomy" id="760260"/>
    <lineage>
        <taxon>Bacteria</taxon>
        <taxon>Pseudomonadati</taxon>
        <taxon>Lentisphaerota</taxon>
        <taxon>Oligosphaeria</taxon>
        <taxon>Oligosphaerales</taxon>
        <taxon>Oligosphaeraceae</taxon>
        <taxon>Oligosphaera</taxon>
    </lineage>
</organism>
<evidence type="ECO:0000259" key="9">
    <source>
        <dbReference type="Pfam" id="PF12704"/>
    </source>
</evidence>
<keyword evidence="3 7" id="KW-0812">Transmembrane</keyword>
<dbReference type="Pfam" id="PF12704">
    <property type="entry name" value="MacB_PCD"/>
    <property type="match status" value="1"/>
</dbReference>
<name>A0AAE3VJ62_9BACT</name>
<feature type="transmembrane region" description="Helical" evidence="7">
    <location>
        <begin position="346"/>
        <end position="375"/>
    </location>
</feature>
<feature type="transmembrane region" description="Helical" evidence="7">
    <location>
        <begin position="387"/>
        <end position="407"/>
    </location>
</feature>
<dbReference type="Proteomes" id="UP001238163">
    <property type="component" value="Unassembled WGS sequence"/>
</dbReference>
<evidence type="ECO:0000256" key="1">
    <source>
        <dbReference type="ARBA" id="ARBA00004651"/>
    </source>
</evidence>
<evidence type="ECO:0000313" key="10">
    <source>
        <dbReference type="EMBL" id="MDQ0291697.1"/>
    </source>
</evidence>
<evidence type="ECO:0000256" key="5">
    <source>
        <dbReference type="ARBA" id="ARBA00023136"/>
    </source>
</evidence>
<evidence type="ECO:0000313" key="11">
    <source>
        <dbReference type="Proteomes" id="UP001238163"/>
    </source>
</evidence>
<evidence type="ECO:0000256" key="7">
    <source>
        <dbReference type="SAM" id="Phobius"/>
    </source>
</evidence>
<feature type="domain" description="MacB-like periplasmic core" evidence="9">
    <location>
        <begin position="26"/>
        <end position="268"/>
    </location>
</feature>
<proteinExistence type="inferred from homology"/>
<keyword evidence="2" id="KW-1003">Cell membrane</keyword>
<dbReference type="InterPro" id="IPR003838">
    <property type="entry name" value="ABC3_permease_C"/>
</dbReference>
<comment type="subcellular location">
    <subcellularLocation>
        <location evidence="1">Cell membrane</location>
        <topology evidence="1">Multi-pass membrane protein</topology>
    </subcellularLocation>
</comment>
<feature type="domain" description="ABC3 transporter permease C-terminal" evidence="8">
    <location>
        <begin position="304"/>
        <end position="417"/>
    </location>
</feature>
<sequence>MKLSPGRFYRDVQLGIKNLMLHKLRSCLTMLGLVFGVGSVIAMLAVGEGASAEALEQIRRLGSRNIIITAQKPADEQDAANVRVRISIYGLLYEDEQRLSETIPTVSRIVPVKMVQKSARMGKRTLEMRIVGTNHVWFDLVQRPKIAGRLLERRDIDERSNVAVLTEHGARRLMATEAVIGESLRIGSNYYEIIGIVRSEGASEGAMQTPDQQTDAYIPFTAARDHFGDFFTQNKAGTNIRELVELHQLIVEVDKEEHVEATAAAIERMLGMFHKKKDYGISVPLALLRQAEATKRTFNIVLGAIAGISLLVGGIGIMNIMLASVTERTREIGIRRAIGAKQRQIIAQFLIETVVLSFTGGLVGIGVGLFIPWVITLVAGMPTMVSMYSLVLSLGISVTVGMVFGIYPAMRAARLDPIEALRHE</sequence>
<protein>
    <submittedName>
        <fullName evidence="10">ABC transport system permease protein</fullName>
    </submittedName>
</protein>
<dbReference type="EMBL" id="JAUSVL010000001">
    <property type="protein sequence ID" value="MDQ0291697.1"/>
    <property type="molecule type" value="Genomic_DNA"/>
</dbReference>
<evidence type="ECO:0000256" key="2">
    <source>
        <dbReference type="ARBA" id="ARBA00022475"/>
    </source>
</evidence>
<dbReference type="PANTHER" id="PTHR30572:SF4">
    <property type="entry name" value="ABC TRANSPORTER PERMEASE YTRF"/>
    <property type="match status" value="1"/>
</dbReference>
<accession>A0AAE3VJ62</accession>
<dbReference type="GO" id="GO:0022857">
    <property type="term" value="F:transmembrane transporter activity"/>
    <property type="evidence" value="ECO:0007669"/>
    <property type="project" value="TreeGrafter"/>
</dbReference>
<dbReference type="Pfam" id="PF02687">
    <property type="entry name" value="FtsX"/>
    <property type="match status" value="1"/>
</dbReference>
<keyword evidence="5 7" id="KW-0472">Membrane</keyword>
<dbReference type="InterPro" id="IPR025857">
    <property type="entry name" value="MacB_PCD"/>
</dbReference>
<dbReference type="PANTHER" id="PTHR30572">
    <property type="entry name" value="MEMBRANE COMPONENT OF TRANSPORTER-RELATED"/>
    <property type="match status" value="1"/>
</dbReference>
<reference evidence="10" key="1">
    <citation type="submission" date="2023-07" db="EMBL/GenBank/DDBJ databases">
        <title>Genomic Encyclopedia of Type Strains, Phase IV (KMG-IV): sequencing the most valuable type-strain genomes for metagenomic binning, comparative biology and taxonomic classification.</title>
        <authorList>
            <person name="Goeker M."/>
        </authorList>
    </citation>
    <scope>NUCLEOTIDE SEQUENCE</scope>
    <source>
        <strain evidence="10">DSM 24202</strain>
    </source>
</reference>
<comment type="caution">
    <text evidence="10">The sequence shown here is derived from an EMBL/GenBank/DDBJ whole genome shotgun (WGS) entry which is preliminary data.</text>
</comment>
<evidence type="ECO:0000256" key="3">
    <source>
        <dbReference type="ARBA" id="ARBA00022692"/>
    </source>
</evidence>
<dbReference type="GO" id="GO:0005886">
    <property type="term" value="C:plasma membrane"/>
    <property type="evidence" value="ECO:0007669"/>
    <property type="project" value="UniProtKB-SubCell"/>
</dbReference>
<dbReference type="InterPro" id="IPR050250">
    <property type="entry name" value="Macrolide_Exporter_MacB"/>
</dbReference>
<feature type="transmembrane region" description="Helical" evidence="7">
    <location>
        <begin position="300"/>
        <end position="325"/>
    </location>
</feature>
<keyword evidence="11" id="KW-1185">Reference proteome</keyword>